<evidence type="ECO:0000256" key="2">
    <source>
        <dbReference type="ARBA" id="ARBA00023125"/>
    </source>
</evidence>
<keyword evidence="2" id="KW-0238">DNA-binding</keyword>
<dbReference type="Gene3D" id="2.10.109.10">
    <property type="entry name" value="Umud Fragment, subunit A"/>
    <property type="match status" value="1"/>
</dbReference>
<protein>
    <submittedName>
        <fullName evidence="5">Peptidase S24-like</fullName>
    </submittedName>
</protein>
<sequence length="238" mass="26624">MNLDPVRTRVLKLIEDRDTDLKNASLKIGKNAAYLHQFIFRGTPKVLPEDVRQPLAEFLGVDEDSLRHRRVPPRKPRSKVPAYGDDVGVAPVPASRVPDAFIGIPEIDVRASAGPGAFHEGLEETKVTWLFPEAIVRHEFRAPPNELRMITVDGDSMEPLLSSGDRILIDTSQRVPVPPGIFVIWDGMGLVAKRVEHIPNSDPPKVLIKSINPEYQAYERIAEEVNVVGRVVWLARRV</sequence>
<proteinExistence type="predicted"/>
<name>A0ABM9U9E4_9HYPH</name>
<evidence type="ECO:0000256" key="1">
    <source>
        <dbReference type="ARBA" id="ARBA00023015"/>
    </source>
</evidence>
<dbReference type="InterPro" id="IPR015927">
    <property type="entry name" value="Peptidase_S24_S26A/B/C"/>
</dbReference>
<keyword evidence="6" id="KW-1185">Reference proteome</keyword>
<dbReference type="RefSeq" id="WP_055460849.1">
    <property type="nucleotide sequence ID" value="NZ_CYHC01000014.1"/>
</dbReference>
<keyword evidence="3" id="KW-0804">Transcription</keyword>
<organism evidence="5 6">
    <name type="scientific">Chelatococcus sambhunathii</name>
    <dbReference type="NCBI Taxonomy" id="363953"/>
    <lineage>
        <taxon>Bacteria</taxon>
        <taxon>Pseudomonadati</taxon>
        <taxon>Pseudomonadota</taxon>
        <taxon>Alphaproteobacteria</taxon>
        <taxon>Hyphomicrobiales</taxon>
        <taxon>Chelatococcaceae</taxon>
        <taxon>Chelatococcus</taxon>
    </lineage>
</organism>
<dbReference type="SUPFAM" id="SSF51306">
    <property type="entry name" value="LexA/Signal peptidase"/>
    <property type="match status" value="1"/>
</dbReference>
<evidence type="ECO:0000313" key="6">
    <source>
        <dbReference type="Proteomes" id="UP000182178"/>
    </source>
</evidence>
<dbReference type="InterPro" id="IPR036286">
    <property type="entry name" value="LexA/Signal_pep-like_sf"/>
</dbReference>
<comment type="caution">
    <text evidence="5">The sequence shown here is derived from an EMBL/GenBank/DDBJ whole genome shotgun (WGS) entry which is preliminary data.</text>
</comment>
<dbReference type="PANTHER" id="PTHR40661:SF1">
    <property type="entry name" value="HTH CRO_C1-TYPE DOMAIN-CONTAINING PROTEIN"/>
    <property type="match status" value="1"/>
</dbReference>
<dbReference type="PANTHER" id="PTHR40661">
    <property type="match status" value="1"/>
</dbReference>
<dbReference type="Proteomes" id="UP000182178">
    <property type="component" value="Unassembled WGS sequence"/>
</dbReference>
<evidence type="ECO:0000259" key="4">
    <source>
        <dbReference type="Pfam" id="PF00717"/>
    </source>
</evidence>
<dbReference type="InterPro" id="IPR039418">
    <property type="entry name" value="LexA-like"/>
</dbReference>
<accession>A0ABM9U9E4</accession>
<reference evidence="5 6" key="1">
    <citation type="submission" date="2015-08" db="EMBL/GenBank/DDBJ databases">
        <authorList>
            <person name="Varghese N."/>
        </authorList>
    </citation>
    <scope>NUCLEOTIDE SEQUENCE [LARGE SCALE GENOMIC DNA]</scope>
    <source>
        <strain evidence="5 6">DSM 18167</strain>
    </source>
</reference>
<feature type="domain" description="Peptidase S24/S26A/S26B/S26C" evidence="4">
    <location>
        <begin position="111"/>
        <end position="232"/>
    </location>
</feature>
<dbReference type="CDD" id="cd06529">
    <property type="entry name" value="S24_LexA-like"/>
    <property type="match status" value="1"/>
</dbReference>
<evidence type="ECO:0000256" key="3">
    <source>
        <dbReference type="ARBA" id="ARBA00023163"/>
    </source>
</evidence>
<evidence type="ECO:0000313" key="5">
    <source>
        <dbReference type="EMBL" id="CUA90662.1"/>
    </source>
</evidence>
<gene>
    <name evidence="5" type="ORF">Ga0061061_11457</name>
</gene>
<dbReference type="EMBL" id="CYHC01000014">
    <property type="protein sequence ID" value="CUA90662.1"/>
    <property type="molecule type" value="Genomic_DNA"/>
</dbReference>
<dbReference type="Pfam" id="PF00717">
    <property type="entry name" value="Peptidase_S24"/>
    <property type="match status" value="1"/>
</dbReference>
<keyword evidence="1" id="KW-0805">Transcription regulation</keyword>